<feature type="region of interest" description="Disordered" evidence="4">
    <location>
        <begin position="399"/>
        <end position="427"/>
    </location>
</feature>
<accession>E3WEU2</accession>
<keyword evidence="1" id="KW-0677">Repeat</keyword>
<evidence type="ECO:0000256" key="1">
    <source>
        <dbReference type="ARBA" id="ARBA00022737"/>
    </source>
</evidence>
<dbReference type="InterPro" id="IPR002110">
    <property type="entry name" value="Ankyrin_rpt"/>
</dbReference>
<evidence type="ECO:0000256" key="3">
    <source>
        <dbReference type="PROSITE-ProRule" id="PRU00023"/>
    </source>
</evidence>
<feature type="compositionally biased region" description="Low complexity" evidence="4">
    <location>
        <begin position="268"/>
        <end position="287"/>
    </location>
</feature>
<sequence length="520" mass="57699">MVFDTDGHFALLRAVSAGRPRQVRLLLGSGIGVNHTDADGQSPLIRSIFVENSRYRLKMIRMLLRRGAVVAHRDCFGRSALAWACLRGMDCVVELFLKKTDGDINMNDTDVNDCTPLFHAATSGNAATTKLLVDALRRYDLSVDIPNEDGITPLMQAIRLGNDVCASILLHQGKASVSIRDNSRRSALDWAEATRHIKTNFLPLIEKSKTERPKAGKSGRRGRLISVSPMNDSDSSDNESRYLNDMFARDGIQLDGDDMSECSDDKSLSSCSSSQTSSSSSSSCDSSPESTQRMFCRTRLSSCKDPSCPCFAYDSEVFNNDPIKKQLQPDQKHHLPQLYQAYAIQLTDTFRPGYQPTSTRAPSASGDSNHENCQLECCTTEKGIEISEEKLLKVVQANRKQRENISKQNSASPRTATSSSRLPSLRRQLTNKRFQEAYKNRIGFSTNHLALNDNAEQSPNDVTERQTTGPNKIDAQKQTLPFISPGKRSLVGSDNVERFDELLKKDIGKILSSGAHYIFI</sequence>
<evidence type="ECO:0000256" key="2">
    <source>
        <dbReference type="ARBA" id="ARBA00023043"/>
    </source>
</evidence>
<feature type="region of interest" description="Disordered" evidence="4">
    <location>
        <begin position="449"/>
        <end position="473"/>
    </location>
</feature>
<dbReference type="PANTHER" id="PTHR24198:SF165">
    <property type="entry name" value="ANKYRIN REPEAT-CONTAINING PROTEIN-RELATED"/>
    <property type="match status" value="1"/>
</dbReference>
<name>E3WEU2_HEMPU</name>
<feature type="compositionally biased region" description="Low complexity" evidence="4">
    <location>
        <begin position="410"/>
        <end position="427"/>
    </location>
</feature>
<dbReference type="EMBL" id="AB569244">
    <property type="protein sequence ID" value="BAJ33521.1"/>
    <property type="molecule type" value="mRNA"/>
</dbReference>
<proteinExistence type="evidence at transcript level"/>
<protein>
    <submittedName>
        <fullName evidence="5">Uncharacterized protein AnkAT-1</fullName>
    </submittedName>
</protein>
<dbReference type="SMART" id="SM00248">
    <property type="entry name" value="ANK"/>
    <property type="match status" value="5"/>
</dbReference>
<dbReference type="Pfam" id="PF00023">
    <property type="entry name" value="Ank"/>
    <property type="match status" value="1"/>
</dbReference>
<dbReference type="SUPFAM" id="SSF48403">
    <property type="entry name" value="Ankyrin repeat"/>
    <property type="match status" value="1"/>
</dbReference>
<evidence type="ECO:0000313" key="5">
    <source>
        <dbReference type="EMBL" id="BAJ33521.1"/>
    </source>
</evidence>
<dbReference type="InterPro" id="IPR036770">
    <property type="entry name" value="Ankyrin_rpt-contain_sf"/>
</dbReference>
<dbReference type="Gene3D" id="1.25.40.20">
    <property type="entry name" value="Ankyrin repeat-containing domain"/>
    <property type="match status" value="2"/>
</dbReference>
<evidence type="ECO:0000256" key="4">
    <source>
        <dbReference type="SAM" id="MobiDB-lite"/>
    </source>
</evidence>
<reference evidence="5" key="1">
    <citation type="journal article" date="2010" name="Dev. Biol.">
        <title>ankAT-1 is a novel gene mediating the apical tuft formation in the sea urchin embryo.</title>
        <authorList>
            <person name="Yaguchi S."/>
            <person name="Yaguchi J."/>
            <person name="Wei Z."/>
            <person name="Shiba K."/>
            <person name="Angerer L.M."/>
            <person name="Inaba K."/>
        </authorList>
    </citation>
    <scope>NUCLEOTIDE SEQUENCE</scope>
</reference>
<organism evidence="5">
    <name type="scientific">Hemicentrotus pulcherrimus</name>
    <name type="common">Sea urchin</name>
    <name type="synonym">Strongylocentrotus pulcherrimus</name>
    <dbReference type="NCBI Taxonomy" id="7650"/>
    <lineage>
        <taxon>Eukaryota</taxon>
        <taxon>Metazoa</taxon>
        <taxon>Echinodermata</taxon>
        <taxon>Eleutherozoa</taxon>
        <taxon>Echinozoa</taxon>
        <taxon>Echinoidea</taxon>
        <taxon>Euechinoidea</taxon>
        <taxon>Echinacea</taxon>
        <taxon>Camarodonta</taxon>
        <taxon>Echinidea</taxon>
        <taxon>Strongylocentrotidae</taxon>
        <taxon>Hemicentrotus</taxon>
    </lineage>
</organism>
<dbReference type="AlphaFoldDB" id="E3WEU2"/>
<dbReference type="Pfam" id="PF12796">
    <property type="entry name" value="Ank_2"/>
    <property type="match status" value="1"/>
</dbReference>
<dbReference type="PROSITE" id="PS50088">
    <property type="entry name" value="ANK_REPEAT"/>
    <property type="match status" value="1"/>
</dbReference>
<dbReference type="PANTHER" id="PTHR24198">
    <property type="entry name" value="ANKYRIN REPEAT AND PROTEIN KINASE DOMAIN-CONTAINING PROTEIN"/>
    <property type="match status" value="1"/>
</dbReference>
<feature type="repeat" description="ANK" evidence="3">
    <location>
        <begin position="6"/>
        <end position="38"/>
    </location>
</feature>
<gene>
    <name evidence="5" type="primary">AnkAT-1</name>
</gene>
<feature type="region of interest" description="Disordered" evidence="4">
    <location>
        <begin position="254"/>
        <end position="290"/>
    </location>
</feature>
<keyword evidence="2 3" id="KW-0040">ANK repeat</keyword>
<feature type="region of interest" description="Disordered" evidence="4">
    <location>
        <begin position="204"/>
        <end position="240"/>
    </location>
</feature>